<dbReference type="InterPro" id="IPR010994">
    <property type="entry name" value="RuvA_2-like"/>
</dbReference>
<dbReference type="GO" id="GO:0000712">
    <property type="term" value="P:resolution of meiotic recombination intermediates"/>
    <property type="evidence" value="ECO:0007669"/>
    <property type="project" value="TreeGrafter"/>
</dbReference>
<evidence type="ECO:0000256" key="6">
    <source>
        <dbReference type="ARBA" id="ARBA00022801"/>
    </source>
</evidence>
<keyword evidence="5" id="KW-0227">DNA damage</keyword>
<dbReference type="GO" id="GO:0000014">
    <property type="term" value="F:single-stranded DNA endodeoxyribonuclease activity"/>
    <property type="evidence" value="ECO:0007669"/>
    <property type="project" value="TreeGrafter"/>
</dbReference>
<dbReference type="SUPFAM" id="SSF47781">
    <property type="entry name" value="RuvA domain 2-like"/>
    <property type="match status" value="1"/>
</dbReference>
<dbReference type="SUPFAM" id="SSF52980">
    <property type="entry name" value="Restriction endonuclease-like"/>
    <property type="match status" value="1"/>
</dbReference>
<proteinExistence type="inferred from homology"/>
<evidence type="ECO:0000259" key="12">
    <source>
        <dbReference type="SMART" id="SM00891"/>
    </source>
</evidence>
<comment type="subcellular location">
    <subcellularLocation>
        <location evidence="1">Nucleus</location>
    </subcellularLocation>
</comment>
<dbReference type="SMART" id="SM00891">
    <property type="entry name" value="ERCC4"/>
    <property type="match status" value="1"/>
</dbReference>
<evidence type="ECO:0000256" key="5">
    <source>
        <dbReference type="ARBA" id="ARBA00022763"/>
    </source>
</evidence>
<name>A0A1J1GKM9_PLARL</name>
<feature type="region of interest" description="Disordered" evidence="11">
    <location>
        <begin position="612"/>
        <end position="636"/>
    </location>
</feature>
<keyword evidence="3" id="KW-0540">Nuclease</keyword>
<evidence type="ECO:0000256" key="11">
    <source>
        <dbReference type="SAM" id="MobiDB-lite"/>
    </source>
</evidence>
<dbReference type="PANTHER" id="PTHR10150:SF0">
    <property type="entry name" value="DNA REPAIR ENDONUCLEASE XPF"/>
    <property type="match status" value="1"/>
</dbReference>
<evidence type="ECO:0000256" key="8">
    <source>
        <dbReference type="ARBA" id="ARBA00023204"/>
    </source>
</evidence>
<feature type="region of interest" description="Disordered" evidence="11">
    <location>
        <begin position="1262"/>
        <end position="1293"/>
    </location>
</feature>
<dbReference type="InterPro" id="IPR006166">
    <property type="entry name" value="ERCC4_domain"/>
</dbReference>
<gene>
    <name evidence="13" type="primary">ERCC4</name>
    <name evidence="13" type="ORF">PRELSG_0009500</name>
</gene>
<dbReference type="FunFam" id="3.40.50.10130:FF:000002">
    <property type="entry name" value="DNA repair endonuclease XPF"/>
    <property type="match status" value="1"/>
</dbReference>
<feature type="coiled-coil region" evidence="10">
    <location>
        <begin position="1379"/>
        <end position="1406"/>
    </location>
</feature>
<dbReference type="InterPro" id="IPR047520">
    <property type="entry name" value="XPF_nuclease"/>
</dbReference>
<dbReference type="EMBL" id="CVMU01000401">
    <property type="protein sequence ID" value="CRG85370.1"/>
    <property type="molecule type" value="Genomic_DNA"/>
</dbReference>
<keyword evidence="4 13" id="KW-0255">Endonuclease</keyword>
<dbReference type="Gene3D" id="3.40.50.10130">
    <property type="match status" value="1"/>
</dbReference>
<keyword evidence="6" id="KW-0378">Hydrolase</keyword>
<dbReference type="PANTHER" id="PTHR10150">
    <property type="entry name" value="DNA REPAIR ENDONUCLEASE XPF"/>
    <property type="match status" value="1"/>
</dbReference>
<evidence type="ECO:0000256" key="1">
    <source>
        <dbReference type="ARBA" id="ARBA00004123"/>
    </source>
</evidence>
<evidence type="ECO:0000256" key="10">
    <source>
        <dbReference type="SAM" id="Coils"/>
    </source>
</evidence>
<dbReference type="OMA" id="VTEKNMH"/>
<evidence type="ECO:0000313" key="14">
    <source>
        <dbReference type="Proteomes" id="UP000220158"/>
    </source>
</evidence>
<protein>
    <submittedName>
        <fullName evidence="13">DNA repair endonuclease, putative</fullName>
    </submittedName>
</protein>
<evidence type="ECO:0000256" key="3">
    <source>
        <dbReference type="ARBA" id="ARBA00022722"/>
    </source>
</evidence>
<evidence type="ECO:0000256" key="4">
    <source>
        <dbReference type="ARBA" id="ARBA00022759"/>
    </source>
</evidence>
<dbReference type="GO" id="GO:0000724">
    <property type="term" value="P:double-strand break repair via homologous recombination"/>
    <property type="evidence" value="ECO:0007669"/>
    <property type="project" value="TreeGrafter"/>
</dbReference>
<dbReference type="Pfam" id="PF02732">
    <property type="entry name" value="ERCC4"/>
    <property type="match status" value="1"/>
</dbReference>
<dbReference type="GO" id="GO:0003697">
    <property type="term" value="F:single-stranded DNA binding"/>
    <property type="evidence" value="ECO:0007669"/>
    <property type="project" value="TreeGrafter"/>
</dbReference>
<dbReference type="KEGG" id="prel:PRELSG_0009500"/>
<accession>A0A1J1GKM9</accession>
<keyword evidence="7" id="KW-0238">DNA-binding</keyword>
<dbReference type="GO" id="GO:0003684">
    <property type="term" value="F:damaged DNA binding"/>
    <property type="evidence" value="ECO:0007669"/>
    <property type="project" value="TreeGrafter"/>
</dbReference>
<reference evidence="13 14" key="1">
    <citation type="submission" date="2015-04" db="EMBL/GenBank/DDBJ databases">
        <authorList>
            <consortium name="Pathogen Informatics"/>
        </authorList>
    </citation>
    <scope>NUCLEOTIDE SEQUENCE [LARGE SCALE GENOMIC DNA]</scope>
    <source>
        <strain evidence="13 14">SGS1</strain>
    </source>
</reference>
<keyword evidence="9" id="KW-0539">Nucleus</keyword>
<evidence type="ECO:0000256" key="9">
    <source>
        <dbReference type="ARBA" id="ARBA00023242"/>
    </source>
</evidence>
<evidence type="ECO:0000256" key="7">
    <source>
        <dbReference type="ARBA" id="ARBA00023125"/>
    </source>
</evidence>
<evidence type="ECO:0000256" key="2">
    <source>
        <dbReference type="ARBA" id="ARBA00010015"/>
    </source>
</evidence>
<keyword evidence="8" id="KW-0234">DNA repair</keyword>
<dbReference type="GO" id="GO:1901255">
    <property type="term" value="P:nucleotide-excision repair involved in interstrand cross-link repair"/>
    <property type="evidence" value="ECO:0007669"/>
    <property type="project" value="TreeGrafter"/>
</dbReference>
<sequence>MYPLYYEKKIVKKLIQYDALILLADGFNELNILALFIFYYQNKCLWYENYINHKNIFFDLFKLNIDIINDDNEESKNEERFDKLNDFNKKSENINENLKNDENHNICNQIKNDNNENNLNNVGNKNKLIFILNVTPKEYSLFLKYQIQLYEEINKFDKLFNNNVKINYLKTEYIRNQKSNERIEMYIKRGVYFISSNVLLIDLLTFKIIPEIIDGIFICKNHKLIYNMKEIFIIEIFRKRNKFGFIKGISNNKKLINSQHISNIARKLFIKKIYCYPRFHKNVHTSLNNKYIQPNIYELNLDLPDETKKIEENILNLIHYLNLEIKKFHTFDDFDINSLLYSDSAENYIMNYIKSKNLTYNTKKLLKEIVILVNVLYNLYNYDSLIFYNYLNNLKEADKESIWMYCNEANEISYLSNERKNNFLKKINMDKEQIEMDNIQNVINKIHSDNRYFHKSYEAKREENEKYKWIYELVYNRDMNLKEYRKMILKRSYIKKNSIKRKNCNKNYVSNQILNKKIKITKNRHSKYEKELELHLDNKEKVTEIGKTENSNFNFKIKCENDDSMNKFLNIEKNIFNQKDNINENKEVYACDEVNKEKMFLIDQKVKKEQNYFNNDSTNSEKEETNKDKKKFHNNNRDDTVNIDKIDYSIVIIVDNFYAQKEIYNLLLHKNENNLDFNLFLKCEEKINEYYISDSSLDSLNDSEKSFKSKKKISLGNINYHIPYKMIKNKTLNLKYIKPKIYILCINKHYDNIYTSEHFINNCYKKIDMINLENQKDFLNSNDKEKSVGKKEDQKDNLDDSSYQSDTLFEINEYSGNLDFLELFLIKIKPHRIILTDLDLSIFRNIEIYCARLFRYNVFKLHKEKYFEELIMYEKNNLIYDNFHEDNFPIKKEEKKKKKNNNNNNYETVRQKERSKGINNFKIIKILSDMCNTIEVFLIFYKNSIFYNKYLNNIKIEKSNWLNFIENKNNLRFEIDRNIFNKNEELFKKVINSYFLFQKKFKENKKNLMNFNKALCEEFKKFQEVKIDEQIENKNVLVNTLNSNFISMEEEDIFIENYKNKINKKSEIVTFDEKTIQKIQELLDNFSIDSFNLNFILYSIFNNTKPIIIVDIRELKSDLSYKLYRSKMHIIPYSLLVGDYILTKDICVERKTIVDLIQSLNNNRLHNQIYQMSKYYSIYVLLIEFNNKHLFYFSSLNDKYSIYTKLIIICLQFSKLKILWSPFSLFTVKLFWSLKVNSEQPDIFKSLHIDISLQKNTHEQIESYQKQEKKQTENDIEIDSKPEKDEEKKEQERNNIEQIKITGKLVDEHIDKSSDDEDINIKAYKYGTINDLFDKNLNKLNKLNNEKVIKKIENVTNWNAIEILKSLPGVTEKNMHLIINNVNSLYDLCEKKIEELENYMSKKNAKMLYEFLNTDVS</sequence>
<dbReference type="Proteomes" id="UP000220158">
    <property type="component" value="Unassembled WGS sequence"/>
</dbReference>
<dbReference type="Gene3D" id="1.10.150.20">
    <property type="entry name" value="5' to 3' exonuclease, C-terminal subdomain"/>
    <property type="match status" value="1"/>
</dbReference>
<feature type="domain" description="ERCC4" evidence="12">
    <location>
        <begin position="1107"/>
        <end position="1187"/>
    </location>
</feature>
<dbReference type="OrthoDB" id="361020at2759"/>
<evidence type="ECO:0000313" key="13">
    <source>
        <dbReference type="EMBL" id="CRG85370.1"/>
    </source>
</evidence>
<organism evidence="13 14">
    <name type="scientific">Plasmodium relictum</name>
    <dbReference type="NCBI Taxonomy" id="85471"/>
    <lineage>
        <taxon>Eukaryota</taxon>
        <taxon>Sar</taxon>
        <taxon>Alveolata</taxon>
        <taxon>Apicomplexa</taxon>
        <taxon>Aconoidasida</taxon>
        <taxon>Haemosporida</taxon>
        <taxon>Plasmodiidae</taxon>
        <taxon>Plasmodium</taxon>
        <taxon>Plasmodium (Haemamoeba)</taxon>
    </lineage>
</organism>
<keyword evidence="14" id="KW-1185">Reference proteome</keyword>
<dbReference type="InterPro" id="IPR011335">
    <property type="entry name" value="Restrct_endonuc-II-like"/>
</dbReference>
<dbReference type="VEuPathDB" id="PlasmoDB:PRELSG_0009500"/>
<comment type="similarity">
    <text evidence="2">Belongs to the XPF family.</text>
</comment>
<dbReference type="GeneID" id="39734012"/>
<dbReference type="GO" id="GO:0000110">
    <property type="term" value="C:nucleotide-excision repair factor 1 complex"/>
    <property type="evidence" value="ECO:0007669"/>
    <property type="project" value="TreeGrafter"/>
</dbReference>
<dbReference type="CDD" id="cd20078">
    <property type="entry name" value="XPF_nuclease_XPF_euk"/>
    <property type="match status" value="1"/>
</dbReference>
<keyword evidence="10" id="KW-0175">Coiled coil</keyword>
<dbReference type="RefSeq" id="XP_028531288.1">
    <property type="nucleotide sequence ID" value="XM_028677067.1"/>
</dbReference>